<dbReference type="Proteomes" id="UP001595648">
    <property type="component" value="Unassembled WGS sequence"/>
</dbReference>
<comment type="caution">
    <text evidence="1">The sequence shown here is derived from an EMBL/GenBank/DDBJ whole genome shotgun (WGS) entry which is preliminary data.</text>
</comment>
<dbReference type="EMBL" id="JBHRVD010000001">
    <property type="protein sequence ID" value="MFC3320822.1"/>
    <property type="molecule type" value="Genomic_DNA"/>
</dbReference>
<dbReference type="InterPro" id="IPR010385">
    <property type="entry name" value="DUF982"/>
</dbReference>
<reference evidence="2" key="1">
    <citation type="journal article" date="2019" name="Int. J. Syst. Evol. Microbiol.">
        <title>The Global Catalogue of Microorganisms (GCM) 10K type strain sequencing project: providing services to taxonomists for standard genome sequencing and annotation.</title>
        <authorList>
            <consortium name="The Broad Institute Genomics Platform"/>
            <consortium name="The Broad Institute Genome Sequencing Center for Infectious Disease"/>
            <person name="Wu L."/>
            <person name="Ma J."/>
        </authorList>
    </citation>
    <scope>NUCLEOTIDE SEQUENCE [LARGE SCALE GENOMIC DNA]</scope>
    <source>
        <strain evidence="2">ICMP 19515</strain>
    </source>
</reference>
<dbReference type="Gene3D" id="6.10.250.730">
    <property type="match status" value="1"/>
</dbReference>
<protein>
    <submittedName>
        <fullName evidence="1">DUF982 domain-containing protein</fullName>
    </submittedName>
</protein>
<name>A0ABV7MIA8_9HYPH</name>
<evidence type="ECO:0000313" key="2">
    <source>
        <dbReference type="Proteomes" id="UP001595648"/>
    </source>
</evidence>
<gene>
    <name evidence="1" type="ORF">ACFOJ9_03240</name>
</gene>
<dbReference type="Pfam" id="PF06169">
    <property type="entry name" value="DUF982"/>
    <property type="match status" value="1"/>
</dbReference>
<accession>A0ABV7MIA8</accession>
<proteinExistence type="predicted"/>
<keyword evidence="2" id="KW-1185">Reference proteome</keyword>
<sequence length="100" mass="11120">MNAEAFGTPLFVKRDTYIVQEIADLADAIDFLTEWPDDRRDGVHEIALRTCYDAYDGRKPVSAARNAFFGFAKRVAILEDETSAMQWLAACKSGTGKVQA</sequence>
<evidence type="ECO:0000313" key="1">
    <source>
        <dbReference type="EMBL" id="MFC3320822.1"/>
    </source>
</evidence>
<dbReference type="RefSeq" id="WP_095090292.1">
    <property type="nucleotide sequence ID" value="NZ_JBHRVD010000001.1"/>
</dbReference>
<organism evidence="1 2">
    <name type="scientific">Mesorhizobium cantuariense</name>
    <dbReference type="NCBI Taxonomy" id="1300275"/>
    <lineage>
        <taxon>Bacteria</taxon>
        <taxon>Pseudomonadati</taxon>
        <taxon>Pseudomonadota</taxon>
        <taxon>Alphaproteobacteria</taxon>
        <taxon>Hyphomicrobiales</taxon>
        <taxon>Phyllobacteriaceae</taxon>
        <taxon>Mesorhizobium</taxon>
    </lineage>
</organism>